<gene>
    <name evidence="3" type="ORF">JKP34_04750</name>
</gene>
<feature type="signal peptide" evidence="1">
    <location>
        <begin position="1"/>
        <end position="20"/>
    </location>
</feature>
<protein>
    <submittedName>
        <fullName evidence="3">PorT family protein</fullName>
    </submittedName>
</protein>
<dbReference type="Pfam" id="PF13568">
    <property type="entry name" value="OMP_b-brl_2"/>
    <property type="match status" value="1"/>
</dbReference>
<keyword evidence="1" id="KW-0732">Signal</keyword>
<dbReference type="AlphaFoldDB" id="A0A937AD91"/>
<dbReference type="RefSeq" id="WP_201918226.1">
    <property type="nucleotide sequence ID" value="NZ_JAERQG010000001.1"/>
</dbReference>
<name>A0A937AD91_9BACT</name>
<reference evidence="3" key="1">
    <citation type="submission" date="2021-01" db="EMBL/GenBank/DDBJ databases">
        <title>Marivirga sp. nov., isolated from intertidal surface sediments.</title>
        <authorList>
            <person name="Zhang M."/>
        </authorList>
    </citation>
    <scope>NUCLEOTIDE SEQUENCE</scope>
    <source>
        <strain evidence="3">SM1354</strain>
    </source>
</reference>
<feature type="chain" id="PRO_5037782972" evidence="1">
    <location>
        <begin position="21"/>
        <end position="283"/>
    </location>
</feature>
<accession>A0A937AD91</accession>
<dbReference type="Proteomes" id="UP000642920">
    <property type="component" value="Unassembled WGS sequence"/>
</dbReference>
<feature type="domain" description="Outer membrane protein beta-barrel" evidence="2">
    <location>
        <begin position="19"/>
        <end position="236"/>
    </location>
</feature>
<evidence type="ECO:0000256" key="1">
    <source>
        <dbReference type="SAM" id="SignalP"/>
    </source>
</evidence>
<sequence>MKRTLLLFIGCLLLSQLSFAQKRKQPKKPGSSDFLKTQWWLGIRSGLNFTNATPIERFPGFYPINYDEESLEKEYMDFERPAFHVGLDITFYHAGFSLSTFPTFFKHNITYESGTSWIGDAENERFETEYTTNQSVTFIDVPVALKYDILDGKVRPFAMAGAFYSFVFDANKEVAIRETDYASGTAITYNRTSINSNNKDEFLNNWGVLGGIGASFDFWNIRTVVDLQYRHSFNNVVDPSARNKESLFLAIGEKQDDYRLSNYSASISFVFPLRYIDSQFKAL</sequence>
<dbReference type="InterPro" id="IPR025665">
    <property type="entry name" value="Beta-barrel_OMP_2"/>
</dbReference>
<comment type="caution">
    <text evidence="3">The sequence shown here is derived from an EMBL/GenBank/DDBJ whole genome shotgun (WGS) entry which is preliminary data.</text>
</comment>
<evidence type="ECO:0000259" key="2">
    <source>
        <dbReference type="Pfam" id="PF13568"/>
    </source>
</evidence>
<dbReference type="Gene3D" id="2.40.160.20">
    <property type="match status" value="1"/>
</dbReference>
<keyword evidence="4" id="KW-1185">Reference proteome</keyword>
<evidence type="ECO:0000313" key="3">
    <source>
        <dbReference type="EMBL" id="MBL0764551.1"/>
    </source>
</evidence>
<dbReference type="EMBL" id="JAERQG010000001">
    <property type="protein sequence ID" value="MBL0764551.1"/>
    <property type="molecule type" value="Genomic_DNA"/>
</dbReference>
<organism evidence="3 4">
    <name type="scientific">Marivirga atlantica</name>
    <dbReference type="NCBI Taxonomy" id="1548457"/>
    <lineage>
        <taxon>Bacteria</taxon>
        <taxon>Pseudomonadati</taxon>
        <taxon>Bacteroidota</taxon>
        <taxon>Cytophagia</taxon>
        <taxon>Cytophagales</taxon>
        <taxon>Marivirgaceae</taxon>
        <taxon>Marivirga</taxon>
    </lineage>
</organism>
<proteinExistence type="predicted"/>
<evidence type="ECO:0000313" key="4">
    <source>
        <dbReference type="Proteomes" id="UP000642920"/>
    </source>
</evidence>